<dbReference type="AlphaFoldDB" id="A0AA39HD27"/>
<evidence type="ECO:0000259" key="2">
    <source>
        <dbReference type="SMART" id="SM00355"/>
    </source>
</evidence>
<evidence type="ECO:0000256" key="1">
    <source>
        <dbReference type="SAM" id="MobiDB-lite"/>
    </source>
</evidence>
<dbReference type="SUPFAM" id="SSF56801">
    <property type="entry name" value="Acetyl-CoA synthetase-like"/>
    <property type="match status" value="1"/>
</dbReference>
<dbReference type="InterPro" id="IPR042099">
    <property type="entry name" value="ANL_N_sf"/>
</dbReference>
<name>A0AA39HD27_9BILA</name>
<dbReference type="SMART" id="SM00355">
    <property type="entry name" value="ZnF_C2H2"/>
    <property type="match status" value="4"/>
</dbReference>
<gene>
    <name evidence="3" type="ORF">QR680_016399</name>
</gene>
<dbReference type="InterPro" id="IPR015943">
    <property type="entry name" value="WD40/YVTN_repeat-like_dom_sf"/>
</dbReference>
<dbReference type="InterPro" id="IPR052091">
    <property type="entry name" value="Beta-ala_Activ/Resist"/>
</dbReference>
<sequence length="1274" mass="143882">MTRVHSKFRILSVSRCLSTERISPSRIRCAIEEVKESIGQKKGKLIGIAIEKCPLAVVLMLGILESGNAFIFIPSEAESYVQVLCKRFKVNRLIRRCEMPNSERISVDSNVLWVKRCSDFRMPWNSPISYAIQTSGTTGKPKTVHVTWDCIYANISDFRDRFFVTDSDVILQLTSLTFDPSMVEILLAAETGAELVIFTEDIGLPTLSAQPALLAKLISQIRPTFLQMTPSCLVQLKHDFLADLLGPRSAVRVLILGGEAFPLNLVNSVRSPENRTRVFNVYGVTEVSCWASVQEIGFGEKKICAGEPIIDTELLIDDVEVVIDGKRFCFVDFGMEKAIPHRTGDLGHYSNGEIVVIGRNKPNAILPSTEVEDLVLKEFSQVLLAKIVFDRNFAVLFYKSEEHLDSEIMEAIVAHLPSNKRPGLVCHVDDWPVTKNGKVDDEALLLEARKQIQLESSDSVKSIFKEYGVSLEEDKEETFQNLGFTSLQATELLFKLAPLIEEEMVGEVHRLLLSDEGKVADLLKVLDYGSLKDSERKASVSDLQLVEEENSCELLWESDLKKCIDASPVVLDGLVFIGSHAGIFTVVNLETGEVKLRLNVEGRIEKTCGFCEKYVAFGTYKGKLYVLDRSSLEMSAVFNVGEEVIKCTPVFDKSNKLYCGSHDRQLVKFNIEDNSVDYRVPVNGAIVSTPLLLNNETLAVATLNGFVYLVDQNSGEIRAETCLKSPVFAPVIPFPSCGFIVTTVTGMIALYSHSFKELSRIDLQAHHYDSPCVVSDSDLVSCGQNGTIHVVHFNGVQFELRKTILWKDSLLVRAPVIADDFLLVSSTAGTVVCIRKEILLADGTRSPSAKKLLQLEGEAFGTAVVVKTGTGYKLVVGSAAVVFDISGLQERMNDVKRLSICGIMVPPSTPSSVRPLDVDTVVYNFVKRTKPELLLEMFGKNRCRELEQGDHRFDRSSFLSALEKIREDSKEEKCEAGETSERKEPSNTSKRSKVTITPELAVFDYFYERQNSQALKLLFDEEARKDYGRKVDRMGIHMPSVFRMYAYHRRLRLKHENKECTEIWKCQLCKKEFRGIGYGTLLMNHIGVHERIPIPCVIDGCEKILHYPGGLFHHLKRTHVRYVEHLTAQQFYRYKKSQKRFYKKAKKLYDKYFPPESFIRFNDTKMTCTSRDFEDPKCRECGEIVDHSIARRVHTAQHLGLVYNCVFDGCDVQLILSHLSPHYNKKHKTKIADLNEQQMFAHKRMKLEYGKIMKEAVPKYFPYKTAANNEEIQD</sequence>
<feature type="domain" description="C2H2-type" evidence="2">
    <location>
        <begin position="1203"/>
        <end position="1227"/>
    </location>
</feature>
<dbReference type="PANTHER" id="PTHR44394:SF1">
    <property type="entry name" value="BETA-ALANINE-ACTIVATING ENZYME"/>
    <property type="match status" value="1"/>
</dbReference>
<dbReference type="InterPro" id="IPR002372">
    <property type="entry name" value="PQQ_rpt_dom"/>
</dbReference>
<feature type="domain" description="C2H2-type" evidence="2">
    <location>
        <begin position="1064"/>
        <end position="1089"/>
    </location>
</feature>
<dbReference type="EMBL" id="JAUCMV010000004">
    <property type="protein sequence ID" value="KAK0402553.1"/>
    <property type="molecule type" value="Genomic_DNA"/>
</dbReference>
<organism evidence="3 4">
    <name type="scientific">Steinernema hermaphroditum</name>
    <dbReference type="NCBI Taxonomy" id="289476"/>
    <lineage>
        <taxon>Eukaryota</taxon>
        <taxon>Metazoa</taxon>
        <taxon>Ecdysozoa</taxon>
        <taxon>Nematoda</taxon>
        <taxon>Chromadorea</taxon>
        <taxon>Rhabditida</taxon>
        <taxon>Tylenchina</taxon>
        <taxon>Panagrolaimomorpha</taxon>
        <taxon>Strongyloidoidea</taxon>
        <taxon>Steinernematidae</taxon>
        <taxon>Steinernema</taxon>
    </lineage>
</organism>
<dbReference type="Pfam" id="PF13570">
    <property type="entry name" value="Beta-prop_ACSF4"/>
    <property type="match status" value="1"/>
</dbReference>
<proteinExistence type="predicted"/>
<protein>
    <recommendedName>
        <fullName evidence="2">C2H2-type domain-containing protein</fullName>
    </recommendedName>
</protein>
<dbReference type="PANTHER" id="PTHR44394">
    <property type="entry name" value="BETA-ALANINE-ACTIVATING ENZYME"/>
    <property type="match status" value="1"/>
</dbReference>
<dbReference type="InterPro" id="IPR018391">
    <property type="entry name" value="PQQ_b-propeller_rpt"/>
</dbReference>
<feature type="domain" description="C2H2-type" evidence="2">
    <location>
        <begin position="1094"/>
        <end position="1119"/>
    </location>
</feature>
<dbReference type="Gene3D" id="2.130.10.10">
    <property type="entry name" value="YVTN repeat-like/Quinoprotein amine dehydrogenase"/>
    <property type="match status" value="1"/>
</dbReference>
<dbReference type="InterPro" id="IPR011047">
    <property type="entry name" value="Quinoprotein_ADH-like_sf"/>
</dbReference>
<dbReference type="Gene3D" id="3.40.50.12780">
    <property type="entry name" value="N-terminal domain of ligase-like"/>
    <property type="match status" value="1"/>
</dbReference>
<dbReference type="Pfam" id="PF00501">
    <property type="entry name" value="AMP-binding"/>
    <property type="match status" value="1"/>
</dbReference>
<feature type="domain" description="C2H2-type" evidence="2">
    <location>
        <begin position="1176"/>
        <end position="1198"/>
    </location>
</feature>
<comment type="caution">
    <text evidence="3">The sequence shown here is derived from an EMBL/GenBank/DDBJ whole genome shotgun (WGS) entry which is preliminary data.</text>
</comment>
<feature type="compositionally biased region" description="Basic and acidic residues" evidence="1">
    <location>
        <begin position="969"/>
        <end position="985"/>
    </location>
</feature>
<evidence type="ECO:0000313" key="3">
    <source>
        <dbReference type="EMBL" id="KAK0402553.1"/>
    </source>
</evidence>
<dbReference type="Gene3D" id="3.30.300.30">
    <property type="match status" value="1"/>
</dbReference>
<dbReference type="InterPro" id="IPR045851">
    <property type="entry name" value="AMP-bd_C_sf"/>
</dbReference>
<dbReference type="Proteomes" id="UP001175271">
    <property type="component" value="Unassembled WGS sequence"/>
</dbReference>
<keyword evidence="4" id="KW-1185">Reference proteome</keyword>
<dbReference type="SMART" id="SM00564">
    <property type="entry name" value="PQQ"/>
    <property type="match status" value="4"/>
</dbReference>
<dbReference type="InterPro" id="IPR013087">
    <property type="entry name" value="Znf_C2H2_type"/>
</dbReference>
<dbReference type="InterPro" id="IPR000873">
    <property type="entry name" value="AMP-dep_synth/lig_dom"/>
</dbReference>
<feature type="region of interest" description="Disordered" evidence="1">
    <location>
        <begin position="969"/>
        <end position="992"/>
    </location>
</feature>
<dbReference type="SUPFAM" id="SSF50998">
    <property type="entry name" value="Quinoprotein alcohol dehydrogenase-like"/>
    <property type="match status" value="1"/>
</dbReference>
<reference evidence="3" key="1">
    <citation type="submission" date="2023-06" db="EMBL/GenBank/DDBJ databases">
        <title>Genomic analysis of the entomopathogenic nematode Steinernema hermaphroditum.</title>
        <authorList>
            <person name="Schwarz E.M."/>
            <person name="Heppert J.K."/>
            <person name="Baniya A."/>
            <person name="Schwartz H.T."/>
            <person name="Tan C.-H."/>
            <person name="Antoshechkin I."/>
            <person name="Sternberg P.W."/>
            <person name="Goodrich-Blair H."/>
            <person name="Dillman A.R."/>
        </authorList>
    </citation>
    <scope>NUCLEOTIDE SEQUENCE</scope>
    <source>
        <strain evidence="3">PS9179</strain>
        <tissue evidence="3">Whole animal</tissue>
    </source>
</reference>
<evidence type="ECO:0000313" key="4">
    <source>
        <dbReference type="Proteomes" id="UP001175271"/>
    </source>
</evidence>
<dbReference type="GO" id="GO:0043041">
    <property type="term" value="P:amino acid activation for nonribosomal peptide biosynthetic process"/>
    <property type="evidence" value="ECO:0007669"/>
    <property type="project" value="TreeGrafter"/>
</dbReference>
<accession>A0AA39HD27</accession>